<reference evidence="2" key="1">
    <citation type="submission" date="2024-06" db="EMBL/GenBank/DDBJ databases">
        <authorList>
            <person name="Sun Y."/>
        </authorList>
    </citation>
    <scope>NUCLEOTIDE SEQUENCE</scope>
    <source>
        <strain evidence="2">IGA1.0</strain>
    </source>
</reference>
<evidence type="ECO:0000256" key="1">
    <source>
        <dbReference type="SAM" id="SignalP"/>
    </source>
</evidence>
<gene>
    <name evidence="2" type="ORF">ABNK63_14890</name>
</gene>
<dbReference type="AlphaFoldDB" id="A0AAU7QJT3"/>
<organism evidence="2">
    <name type="scientific">Rhodanobacter sp. IGA1.0</name>
    <dbReference type="NCBI Taxonomy" id="3158582"/>
    <lineage>
        <taxon>Bacteria</taxon>
        <taxon>Pseudomonadati</taxon>
        <taxon>Pseudomonadota</taxon>
        <taxon>Gammaproteobacteria</taxon>
        <taxon>Lysobacterales</taxon>
        <taxon>Rhodanobacteraceae</taxon>
        <taxon>Rhodanobacter</taxon>
    </lineage>
</organism>
<feature type="chain" id="PRO_5043425698" evidence="1">
    <location>
        <begin position="25"/>
        <end position="181"/>
    </location>
</feature>
<accession>A0AAU7QJT3</accession>
<protein>
    <submittedName>
        <fullName evidence="2">WG repeat-containing protein</fullName>
    </submittedName>
</protein>
<dbReference type="InterPro" id="IPR032774">
    <property type="entry name" value="WG_beta_rep"/>
</dbReference>
<dbReference type="RefSeq" id="WP_350016075.1">
    <property type="nucleotide sequence ID" value="NZ_CP157948.1"/>
</dbReference>
<dbReference type="EMBL" id="CP157948">
    <property type="protein sequence ID" value="XBS89667.1"/>
    <property type="molecule type" value="Genomic_DNA"/>
</dbReference>
<sequence length="181" mass="19850">MKQSSSLHWMVGLLGVLSCLTASAWPAPKAPPAACVVDGETWSLPPCAMETRHGHAYVAARYLPKLFSGSHEHLVARMLPDSGWSYIDRSGKVVVRHVAAMDNDAGAFHHGLVRVNQAGKWGLADEEGRLVVPPSYDGILDYQPGVGWRACTGCRSKTDGEHSWFEGGDWITLDWRGREVR</sequence>
<proteinExistence type="predicted"/>
<name>A0AAU7QJT3_9GAMM</name>
<evidence type="ECO:0000313" key="2">
    <source>
        <dbReference type="EMBL" id="XBS89667.1"/>
    </source>
</evidence>
<dbReference type="PROSITE" id="PS51257">
    <property type="entry name" value="PROKAR_LIPOPROTEIN"/>
    <property type="match status" value="1"/>
</dbReference>
<dbReference type="Pfam" id="PF14903">
    <property type="entry name" value="WG_beta_rep"/>
    <property type="match status" value="1"/>
</dbReference>
<feature type="signal peptide" evidence="1">
    <location>
        <begin position="1"/>
        <end position="24"/>
    </location>
</feature>
<keyword evidence="1" id="KW-0732">Signal</keyword>